<evidence type="ECO:0000259" key="5">
    <source>
        <dbReference type="PROSITE" id="PS50977"/>
    </source>
</evidence>
<dbReference type="InterPro" id="IPR036271">
    <property type="entry name" value="Tet_transcr_reg_TetR-rel_C_sf"/>
</dbReference>
<evidence type="ECO:0000256" key="1">
    <source>
        <dbReference type="ARBA" id="ARBA00023015"/>
    </source>
</evidence>
<dbReference type="AlphaFoldDB" id="F8JLB1"/>
<dbReference type="InterPro" id="IPR004111">
    <property type="entry name" value="Repressor_TetR_C"/>
</dbReference>
<evidence type="ECO:0000256" key="2">
    <source>
        <dbReference type="ARBA" id="ARBA00023125"/>
    </source>
</evidence>
<evidence type="ECO:0000313" key="6">
    <source>
        <dbReference type="EMBL" id="AEW99603.1"/>
    </source>
</evidence>
<dbReference type="PATRIC" id="fig|1003195.11.peg.317"/>
<dbReference type="HOGENOM" id="CLU_069543_0_2_11"/>
<evidence type="ECO:0000256" key="3">
    <source>
        <dbReference type="ARBA" id="ARBA00023163"/>
    </source>
</evidence>
<dbReference type="InterPro" id="IPR009057">
    <property type="entry name" value="Homeodomain-like_sf"/>
</dbReference>
<dbReference type="OrthoDB" id="2570341at2"/>
<proteinExistence type="predicted"/>
<dbReference type="InterPro" id="IPR050109">
    <property type="entry name" value="HTH-type_TetR-like_transc_reg"/>
</dbReference>
<reference evidence="7" key="1">
    <citation type="submission" date="2011-12" db="EMBL/GenBank/DDBJ databases">
        <title>Complete genome sequence of Streptomyces cattleya strain DSM 46488.</title>
        <authorList>
            <person name="Ou H.-Y."/>
            <person name="Li P."/>
            <person name="Zhao C."/>
            <person name="O'Hagan D."/>
            <person name="Deng Z."/>
        </authorList>
    </citation>
    <scope>NUCLEOTIDE SEQUENCE [LARGE SCALE GENOMIC DNA]</scope>
    <source>
        <strain evidence="7">ATCC 35852 / DSM 46488 / JCM 4925 / NBRC 14057 / NRRL 8057</strain>
        <plasmid evidence="7">Plasmid pSCATT</plasmid>
    </source>
</reference>
<keyword evidence="7" id="KW-1185">Reference proteome</keyword>
<feature type="domain" description="HTH tetR-type" evidence="5">
    <location>
        <begin position="25"/>
        <end position="85"/>
    </location>
</feature>
<accession>G8XG73</accession>
<keyword evidence="6" id="KW-0614">Plasmid</keyword>
<dbReference type="Gene3D" id="1.10.10.60">
    <property type="entry name" value="Homeodomain-like"/>
    <property type="match status" value="1"/>
</dbReference>
<keyword evidence="3" id="KW-0804">Transcription</keyword>
<dbReference type="RefSeq" id="WP_014150789.1">
    <property type="nucleotide sequence ID" value="NC_016113.1"/>
</dbReference>
<dbReference type="SUPFAM" id="SSF46689">
    <property type="entry name" value="Homeodomain-like"/>
    <property type="match status" value="1"/>
</dbReference>
<organism evidence="6 7">
    <name type="scientific">Streptantibioticus cattleyicolor (strain ATCC 35852 / DSM 46488 / JCM 4925 / NBRC 14057 / NRRL 8057)</name>
    <name type="common">Streptomyces cattleya</name>
    <dbReference type="NCBI Taxonomy" id="1003195"/>
    <lineage>
        <taxon>Bacteria</taxon>
        <taxon>Bacillati</taxon>
        <taxon>Actinomycetota</taxon>
        <taxon>Actinomycetes</taxon>
        <taxon>Kitasatosporales</taxon>
        <taxon>Streptomycetaceae</taxon>
        <taxon>Streptantibioticus</taxon>
    </lineage>
</organism>
<dbReference type="GO" id="GO:0003700">
    <property type="term" value="F:DNA-binding transcription factor activity"/>
    <property type="evidence" value="ECO:0007669"/>
    <property type="project" value="TreeGrafter"/>
</dbReference>
<evidence type="ECO:0000313" key="7">
    <source>
        <dbReference type="Proteomes" id="UP000007842"/>
    </source>
</evidence>
<protein>
    <submittedName>
        <fullName evidence="6">Transcriptional regulator, TetR family</fullName>
    </submittedName>
</protein>
<keyword evidence="1" id="KW-0805">Transcription regulation</keyword>
<dbReference type="GO" id="GO:0045892">
    <property type="term" value="P:negative regulation of DNA-templated transcription"/>
    <property type="evidence" value="ECO:0007669"/>
    <property type="project" value="InterPro"/>
</dbReference>
<geneLocation type="plasmid" evidence="6 7">
    <name>pSCATT</name>
</geneLocation>
<dbReference type="PROSITE" id="PS50977">
    <property type="entry name" value="HTH_TETR_2"/>
    <property type="match status" value="1"/>
</dbReference>
<feature type="DNA-binding region" description="H-T-H motif" evidence="4">
    <location>
        <begin position="48"/>
        <end position="67"/>
    </location>
</feature>
<dbReference type="KEGG" id="sct:SCAT_p0334"/>
<dbReference type="PANTHER" id="PTHR30055">
    <property type="entry name" value="HTH-TYPE TRANSCRIPTIONAL REGULATOR RUTR"/>
    <property type="match status" value="1"/>
</dbReference>
<accession>F8JLB1</accession>
<dbReference type="Proteomes" id="UP000007842">
    <property type="component" value="Plasmid pSCATT"/>
</dbReference>
<evidence type="ECO:0000256" key="4">
    <source>
        <dbReference type="PROSITE-ProRule" id="PRU00335"/>
    </source>
</evidence>
<dbReference type="EMBL" id="CP003229">
    <property type="protein sequence ID" value="AEW99603.1"/>
    <property type="molecule type" value="Genomic_DNA"/>
</dbReference>
<dbReference type="Pfam" id="PF00440">
    <property type="entry name" value="TetR_N"/>
    <property type="match status" value="1"/>
</dbReference>
<gene>
    <name evidence="6" type="ordered locus">SCATT_p14100</name>
</gene>
<dbReference type="KEGG" id="scy:SCATT_p14100"/>
<sequence>MMPDQRQDVVIWMRPEQAAAGRPAERSRAEITAAAVALADAEGLEAVSMRRVAAALDTGAASLYRYVATRDDLLDLMADHAGGEYALAAPTGDWRADLLDVARQARHIMRRHPWLATLAVTRPVLGPNGVGLLEHILTVLDGHPASPAAKLEAFALLTALTAVFVQHERAAADPGARRTAAYLRHAAASGDHPRLAALLGESAEPPGDVPDRFEAVVVRTLAGVLG</sequence>
<keyword evidence="2 4" id="KW-0238">DNA-binding</keyword>
<dbReference type="PANTHER" id="PTHR30055:SF151">
    <property type="entry name" value="TRANSCRIPTIONAL REGULATORY PROTEIN"/>
    <property type="match status" value="1"/>
</dbReference>
<dbReference type="GO" id="GO:0000976">
    <property type="term" value="F:transcription cis-regulatory region binding"/>
    <property type="evidence" value="ECO:0007669"/>
    <property type="project" value="TreeGrafter"/>
</dbReference>
<dbReference type="SUPFAM" id="SSF48498">
    <property type="entry name" value="Tetracyclin repressor-like, C-terminal domain"/>
    <property type="match status" value="1"/>
</dbReference>
<dbReference type="Pfam" id="PF02909">
    <property type="entry name" value="TetR_C_1"/>
    <property type="match status" value="1"/>
</dbReference>
<dbReference type="InterPro" id="IPR001647">
    <property type="entry name" value="HTH_TetR"/>
</dbReference>
<name>F8JLB1_STREN</name>
<dbReference type="Gene3D" id="1.10.357.10">
    <property type="entry name" value="Tetracycline Repressor, domain 2"/>
    <property type="match status" value="1"/>
</dbReference>